<dbReference type="InterPro" id="IPR029039">
    <property type="entry name" value="Flavoprotein-like_sf"/>
</dbReference>
<reference evidence="10" key="1">
    <citation type="journal article" date="2016" name="Front. Microbiol.">
        <title>Complete Genome Sequence of Clostridium estertheticum DSM 8809, a Microbe Identified in Spoiled Vacuum Packed Beef.</title>
        <authorList>
            <person name="Yu Z."/>
            <person name="Gunn L."/>
            <person name="Brennan E."/>
            <person name="Reid R."/>
            <person name="Wall P.G."/>
            <person name="Gaora O.P."/>
            <person name="Hurley D."/>
            <person name="Bolton D."/>
            <person name="Fanning S."/>
        </authorList>
    </citation>
    <scope>NUCLEOTIDE SEQUENCE [LARGE SCALE GENOMIC DNA]</scope>
    <source>
        <strain evidence="10">DSM 8809</strain>
    </source>
</reference>
<comment type="cofactor">
    <cofactor evidence="1">
        <name>[4Fe-4S] cluster</name>
        <dbReference type="ChEBI" id="CHEBI:49883"/>
    </cofactor>
</comment>
<evidence type="ECO:0000256" key="7">
    <source>
        <dbReference type="ARBA" id="ARBA00023014"/>
    </source>
</evidence>
<dbReference type="InterPro" id="IPR050157">
    <property type="entry name" value="PSI_iron-sulfur_center"/>
</dbReference>
<dbReference type="PANTHER" id="PTHR24960:SF79">
    <property type="entry name" value="PHOTOSYSTEM I IRON-SULFUR CENTER"/>
    <property type="match status" value="1"/>
</dbReference>
<dbReference type="OrthoDB" id="9813995at2"/>
<dbReference type="PROSITE" id="PS51379">
    <property type="entry name" value="4FE4S_FER_2"/>
    <property type="match status" value="2"/>
</dbReference>
<dbReference type="Gene3D" id="3.30.70.20">
    <property type="match status" value="1"/>
</dbReference>
<proteinExistence type="predicted"/>
<evidence type="ECO:0000256" key="4">
    <source>
        <dbReference type="ARBA" id="ARBA00022485"/>
    </source>
</evidence>
<evidence type="ECO:0000256" key="5">
    <source>
        <dbReference type="ARBA" id="ARBA00022723"/>
    </source>
</evidence>
<name>A0A1J0GBA0_9CLOT</name>
<evidence type="ECO:0000313" key="9">
    <source>
        <dbReference type="EMBL" id="APC38629.1"/>
    </source>
</evidence>
<dbReference type="InterPro" id="IPR017896">
    <property type="entry name" value="4Fe4S_Fe-S-bd"/>
</dbReference>
<evidence type="ECO:0000313" key="10">
    <source>
        <dbReference type="Proteomes" id="UP000182569"/>
    </source>
</evidence>
<keyword evidence="5" id="KW-0479">Metal-binding</keyword>
<dbReference type="SUPFAM" id="SSF54862">
    <property type="entry name" value="4Fe-4S ferredoxins"/>
    <property type="match status" value="1"/>
</dbReference>
<keyword evidence="6" id="KW-0408">Iron</keyword>
<evidence type="ECO:0000256" key="2">
    <source>
        <dbReference type="ARBA" id="ARBA00003532"/>
    </source>
</evidence>
<feature type="domain" description="4Fe-4S ferredoxin-type" evidence="8">
    <location>
        <begin position="216"/>
        <end position="237"/>
    </location>
</feature>
<dbReference type="PANTHER" id="PTHR24960">
    <property type="entry name" value="PHOTOSYSTEM I IRON-SULFUR CENTER-RELATED"/>
    <property type="match status" value="1"/>
</dbReference>
<accession>A0A1J0GBA0</accession>
<dbReference type="Pfam" id="PF12724">
    <property type="entry name" value="Flavodoxin_5"/>
    <property type="match status" value="1"/>
</dbReference>
<evidence type="ECO:0000259" key="8">
    <source>
        <dbReference type="PROSITE" id="PS51379"/>
    </source>
</evidence>
<evidence type="ECO:0000256" key="1">
    <source>
        <dbReference type="ARBA" id="ARBA00001966"/>
    </source>
</evidence>
<dbReference type="NCBIfam" id="NF038196">
    <property type="entry name" value="ferrodoxin_EFR1"/>
    <property type="match status" value="1"/>
</dbReference>
<dbReference type="Gene3D" id="3.40.50.360">
    <property type="match status" value="1"/>
</dbReference>
<feature type="domain" description="4Fe-4S ferredoxin-type" evidence="8">
    <location>
        <begin position="180"/>
        <end position="209"/>
    </location>
</feature>
<dbReference type="AlphaFoldDB" id="A0A1J0GBA0"/>
<dbReference type="Proteomes" id="UP000182569">
    <property type="component" value="Chromosome"/>
</dbReference>
<keyword evidence="4" id="KW-0004">4Fe-4S</keyword>
<comment type="function">
    <text evidence="2">Ferredoxins are iron-sulfur proteins that transfer electrons in a wide variety of metabolic reactions.</text>
</comment>
<organism evidence="9 10">
    <name type="scientific">Clostridium estertheticum subsp. estertheticum</name>
    <dbReference type="NCBI Taxonomy" id="1552"/>
    <lineage>
        <taxon>Bacteria</taxon>
        <taxon>Bacillati</taxon>
        <taxon>Bacillota</taxon>
        <taxon>Clostridia</taxon>
        <taxon>Eubacteriales</taxon>
        <taxon>Clostridiaceae</taxon>
        <taxon>Clostridium</taxon>
    </lineage>
</organism>
<protein>
    <recommendedName>
        <fullName evidence="3">Ferredoxin</fullName>
    </recommendedName>
</protein>
<dbReference type="InterPro" id="IPR017900">
    <property type="entry name" value="4Fe4S_Fe_S_CS"/>
</dbReference>
<dbReference type="KEGG" id="ceu:A7L45_00135"/>
<dbReference type="RefSeq" id="WP_071610925.1">
    <property type="nucleotide sequence ID" value="NZ_CP015756.1"/>
</dbReference>
<dbReference type="SUPFAM" id="SSF52218">
    <property type="entry name" value="Flavoproteins"/>
    <property type="match status" value="1"/>
</dbReference>
<dbReference type="InterPro" id="IPR026816">
    <property type="entry name" value="Flavodoxin_dom"/>
</dbReference>
<keyword evidence="7" id="KW-0411">Iron-sulfur</keyword>
<dbReference type="GO" id="GO:0046872">
    <property type="term" value="F:metal ion binding"/>
    <property type="evidence" value="ECO:0007669"/>
    <property type="project" value="UniProtKB-KW"/>
</dbReference>
<dbReference type="GO" id="GO:0051539">
    <property type="term" value="F:4 iron, 4 sulfur cluster binding"/>
    <property type="evidence" value="ECO:0007669"/>
    <property type="project" value="UniProtKB-KW"/>
</dbReference>
<dbReference type="STRING" id="1552.A7L45_00135"/>
<evidence type="ECO:0000256" key="6">
    <source>
        <dbReference type="ARBA" id="ARBA00023004"/>
    </source>
</evidence>
<dbReference type="PROSITE" id="PS00198">
    <property type="entry name" value="4FE4S_FER_1"/>
    <property type="match status" value="2"/>
</dbReference>
<evidence type="ECO:0000256" key="3">
    <source>
        <dbReference type="ARBA" id="ARBA00013529"/>
    </source>
</evidence>
<sequence length="252" mass="28731">MILYFSGTGNSRYTAQAIQKITNDEVVSMNELIKKGIKVSLRSHEPFIFVTPTYGWRIPKVVEAFIQNTDFKGSSHAYFILTCGTDTHNAVHYVRKLCNKKKFDFMGFSTVIMPENYIAMFEVPDKVQAASIIKKALPQILAIGERIKQRQFLHVEKVTIYSRFISRFINPLFYITSVSAKGFYVTNACVGCKKCVDLCPLNNIKMEGNKPSWFGNCTHCMACICACPKEAIEYKNKSKVKPRYYNTGYLQS</sequence>
<dbReference type="Pfam" id="PF12800">
    <property type="entry name" value="Fer4_4"/>
    <property type="match status" value="2"/>
</dbReference>
<keyword evidence="10" id="KW-1185">Reference proteome</keyword>
<dbReference type="EMBL" id="CP015756">
    <property type="protein sequence ID" value="APC38629.1"/>
    <property type="molecule type" value="Genomic_DNA"/>
</dbReference>
<dbReference type="InterPro" id="IPR047964">
    <property type="entry name" value="EFR1-like"/>
</dbReference>
<gene>
    <name evidence="9" type="ORF">A7L45_00135</name>
</gene>